<evidence type="ECO:0000256" key="1">
    <source>
        <dbReference type="SAM" id="MobiDB-lite"/>
    </source>
</evidence>
<accession>A0A218XKU8</accession>
<reference evidence="4" key="1">
    <citation type="journal article" date="2017" name="Plant J.">
        <title>The pomegranate (Punica granatum L.) genome and the genomics of punicalagin biosynthesis.</title>
        <authorList>
            <person name="Qin G."/>
            <person name="Xu C."/>
            <person name="Ming R."/>
            <person name="Tang H."/>
            <person name="Guyot R."/>
            <person name="Kramer E.M."/>
            <person name="Hu Y."/>
            <person name="Yi X."/>
            <person name="Qi Y."/>
            <person name="Xu X."/>
            <person name="Gao Z."/>
            <person name="Pan H."/>
            <person name="Jian J."/>
            <person name="Tian Y."/>
            <person name="Yue Z."/>
            <person name="Xu Y."/>
        </authorList>
    </citation>
    <scope>NUCLEOTIDE SEQUENCE [LARGE SCALE GENOMIC DNA]</scope>
    <source>
        <strain evidence="4">cv. Dabenzi</strain>
    </source>
</reference>
<evidence type="ECO:0000313" key="5">
    <source>
        <dbReference type="Proteomes" id="UP000233551"/>
    </source>
</evidence>
<feature type="region of interest" description="Disordered" evidence="1">
    <location>
        <begin position="124"/>
        <end position="146"/>
    </location>
</feature>
<feature type="region of interest" description="Disordered" evidence="1">
    <location>
        <begin position="83"/>
        <end position="102"/>
    </location>
</feature>
<feature type="compositionally biased region" description="Basic residues" evidence="1">
    <location>
        <begin position="1"/>
        <end position="12"/>
    </location>
</feature>
<comment type="caution">
    <text evidence="2">The sequence shown here is derived from an EMBL/GenBank/DDBJ whole genome shotgun (WGS) entry which is preliminary data.</text>
</comment>
<dbReference type="EMBL" id="PGOL01002071">
    <property type="protein sequence ID" value="PKI50959.1"/>
    <property type="molecule type" value="Genomic_DNA"/>
</dbReference>
<dbReference type="EMBL" id="MTKT01001287">
    <property type="protein sequence ID" value="OWM85316.1"/>
    <property type="molecule type" value="Genomic_DNA"/>
</dbReference>
<dbReference type="Proteomes" id="UP000197138">
    <property type="component" value="Unassembled WGS sequence"/>
</dbReference>
<reference evidence="2" key="2">
    <citation type="submission" date="2017-06" db="EMBL/GenBank/DDBJ databases">
        <title>The pomegranate genome and the genomics of punicalagin biosynthesis.</title>
        <authorList>
            <person name="Xu C."/>
        </authorList>
    </citation>
    <scope>NUCLEOTIDE SEQUENCE [LARGE SCALE GENOMIC DNA]</scope>
    <source>
        <tissue evidence="2">Fresh leaf</tissue>
    </source>
</reference>
<keyword evidence="5" id="KW-1185">Reference proteome</keyword>
<gene>
    <name evidence="2" type="ORF">CDL15_Pgr028103</name>
    <name evidence="3" type="ORF">CRG98_028689</name>
</gene>
<reference evidence="3 5" key="3">
    <citation type="submission" date="2017-11" db="EMBL/GenBank/DDBJ databases">
        <title>De-novo sequencing of pomegranate (Punica granatum L.) genome.</title>
        <authorList>
            <person name="Akparov Z."/>
            <person name="Amiraslanov A."/>
            <person name="Hajiyeva S."/>
            <person name="Abbasov M."/>
            <person name="Kaur K."/>
            <person name="Hamwieh A."/>
            <person name="Solovyev V."/>
            <person name="Salamov A."/>
            <person name="Braich B."/>
            <person name="Kosarev P."/>
            <person name="Mahmoud A."/>
            <person name="Hajiyev E."/>
            <person name="Babayeva S."/>
            <person name="Izzatullayeva V."/>
            <person name="Mammadov A."/>
            <person name="Mammadov A."/>
            <person name="Sharifova S."/>
            <person name="Ojaghi J."/>
            <person name="Eynullazada K."/>
            <person name="Bayramov B."/>
            <person name="Abdulazimova A."/>
            <person name="Shahmuradov I."/>
        </authorList>
    </citation>
    <scope>NUCLEOTIDE SEQUENCE [LARGE SCALE GENOMIC DNA]</scope>
    <source>
        <strain evidence="3">AG2017</strain>
        <strain evidence="5">cv. AG2017</strain>
        <tissue evidence="3">Leaf</tissue>
    </source>
</reference>
<evidence type="ECO:0000313" key="3">
    <source>
        <dbReference type="EMBL" id="PKI50959.1"/>
    </source>
</evidence>
<organism evidence="2 4">
    <name type="scientific">Punica granatum</name>
    <name type="common">Pomegranate</name>
    <dbReference type="NCBI Taxonomy" id="22663"/>
    <lineage>
        <taxon>Eukaryota</taxon>
        <taxon>Viridiplantae</taxon>
        <taxon>Streptophyta</taxon>
        <taxon>Embryophyta</taxon>
        <taxon>Tracheophyta</taxon>
        <taxon>Spermatophyta</taxon>
        <taxon>Magnoliopsida</taxon>
        <taxon>eudicotyledons</taxon>
        <taxon>Gunneridae</taxon>
        <taxon>Pentapetalae</taxon>
        <taxon>rosids</taxon>
        <taxon>malvids</taxon>
        <taxon>Myrtales</taxon>
        <taxon>Lythraceae</taxon>
        <taxon>Punica</taxon>
    </lineage>
</organism>
<protein>
    <submittedName>
        <fullName evidence="2">Uncharacterized protein</fullName>
    </submittedName>
</protein>
<dbReference type="Proteomes" id="UP000233551">
    <property type="component" value="Unassembled WGS sequence"/>
</dbReference>
<sequence>MKSKSSSRRSSKRPLTGLPPEPYSKHRYVEEGVDWCWDTNDIVYIDGVLHFVTLDVQPLATVVEVEYPVLYTDLAGTTFLYPPSKNRNNDHREMNLDDCTDENYPVDYTLEPSIGIIDSRALSEAAPFKTRSSRASSWSSKPVRQG</sequence>
<dbReference type="AlphaFoldDB" id="A0A218XKU8"/>
<proteinExistence type="predicted"/>
<evidence type="ECO:0000313" key="2">
    <source>
        <dbReference type="EMBL" id="OWM85316.1"/>
    </source>
</evidence>
<name>A0A218XKU8_PUNGR</name>
<feature type="region of interest" description="Disordered" evidence="1">
    <location>
        <begin position="1"/>
        <end position="23"/>
    </location>
</feature>
<evidence type="ECO:0000313" key="4">
    <source>
        <dbReference type="Proteomes" id="UP000197138"/>
    </source>
</evidence>